<protein>
    <submittedName>
        <fullName evidence="2">Uncharacterized protein</fullName>
    </submittedName>
</protein>
<evidence type="ECO:0000256" key="1">
    <source>
        <dbReference type="SAM" id="MobiDB-lite"/>
    </source>
</evidence>
<feature type="non-terminal residue" evidence="2">
    <location>
        <position position="26"/>
    </location>
</feature>
<evidence type="ECO:0000313" key="2">
    <source>
        <dbReference type="EMBL" id="EJW91367.1"/>
    </source>
</evidence>
<sequence>MAAIAMLKNLASGESPRDGTTTGAVG</sequence>
<proteinExistence type="predicted"/>
<gene>
    <name evidence="2" type="ORF">EVA_20525</name>
</gene>
<accession>J9FP47</accession>
<name>J9FP47_9ZZZZ</name>
<dbReference type="EMBL" id="AMCI01008231">
    <property type="protein sequence ID" value="EJW91367.1"/>
    <property type="molecule type" value="Genomic_DNA"/>
</dbReference>
<feature type="region of interest" description="Disordered" evidence="1">
    <location>
        <begin position="1"/>
        <end position="26"/>
    </location>
</feature>
<reference evidence="2" key="1">
    <citation type="journal article" date="2012" name="PLoS ONE">
        <title>Gene sets for utilization of primary and secondary nutrition supplies in the distal gut of endangered iberian lynx.</title>
        <authorList>
            <person name="Alcaide M."/>
            <person name="Messina E."/>
            <person name="Richter M."/>
            <person name="Bargiela R."/>
            <person name="Peplies J."/>
            <person name="Huws S.A."/>
            <person name="Newbold C.J."/>
            <person name="Golyshin P.N."/>
            <person name="Simon M.A."/>
            <person name="Lopez G."/>
            <person name="Yakimov M.M."/>
            <person name="Ferrer M."/>
        </authorList>
    </citation>
    <scope>NUCLEOTIDE SEQUENCE</scope>
</reference>
<comment type="caution">
    <text evidence="2">The sequence shown here is derived from an EMBL/GenBank/DDBJ whole genome shotgun (WGS) entry which is preliminary data.</text>
</comment>
<dbReference type="AlphaFoldDB" id="J9FP47"/>
<organism evidence="2">
    <name type="scientific">gut metagenome</name>
    <dbReference type="NCBI Taxonomy" id="749906"/>
    <lineage>
        <taxon>unclassified sequences</taxon>
        <taxon>metagenomes</taxon>
        <taxon>organismal metagenomes</taxon>
    </lineage>
</organism>